<protein>
    <submittedName>
        <fullName evidence="1">DUF1799 domain-containing protein</fullName>
    </submittedName>
</protein>
<dbReference type="AlphaFoldDB" id="A0A6L3YUC8"/>
<dbReference type="EMBL" id="WBVX01000006">
    <property type="protein sequence ID" value="KAB2687520.1"/>
    <property type="molecule type" value="Genomic_DNA"/>
</dbReference>
<name>A0A6L3YUC8_9HYPH</name>
<dbReference type="Pfam" id="PF08809">
    <property type="entry name" value="DUF1799"/>
    <property type="match status" value="1"/>
</dbReference>
<evidence type="ECO:0000313" key="2">
    <source>
        <dbReference type="Proteomes" id="UP000481643"/>
    </source>
</evidence>
<proteinExistence type="predicted"/>
<dbReference type="Proteomes" id="UP000481643">
    <property type="component" value="Unassembled WGS sequence"/>
</dbReference>
<organism evidence="1 2">
    <name type="scientific">Brucella tritici</name>
    <dbReference type="NCBI Taxonomy" id="94626"/>
    <lineage>
        <taxon>Bacteria</taxon>
        <taxon>Pseudomonadati</taxon>
        <taxon>Pseudomonadota</taxon>
        <taxon>Alphaproteobacteria</taxon>
        <taxon>Hyphomicrobiales</taxon>
        <taxon>Brucellaceae</taxon>
        <taxon>Brucella/Ochrobactrum group</taxon>
        <taxon>Brucella</taxon>
    </lineage>
</organism>
<accession>A0A6L3YUC8</accession>
<reference evidence="1 2" key="1">
    <citation type="submission" date="2019-09" db="EMBL/GenBank/DDBJ databases">
        <title>Taxonomic organization of the family Brucellaceae based on a phylogenomic approach.</title>
        <authorList>
            <person name="Leclercq S."/>
            <person name="Cloeckaert A."/>
            <person name="Zygmunt M.S."/>
        </authorList>
    </citation>
    <scope>NUCLEOTIDE SEQUENCE [LARGE SCALE GENOMIC DNA]</scope>
    <source>
        <strain evidence="1 2">WS1830</strain>
    </source>
</reference>
<comment type="caution">
    <text evidence="1">The sequence shown here is derived from an EMBL/GenBank/DDBJ whole genome shotgun (WGS) entry which is preliminary data.</text>
</comment>
<sequence>MGLSVQVEDIEQETVEIMPVNHDSFDAFLACQTQWRVAATMAGLFWQGLDYPAVRLVLDDIEAPRHVFADIRVMEAEALPILNERDD</sequence>
<evidence type="ECO:0000313" key="1">
    <source>
        <dbReference type="EMBL" id="KAB2687520.1"/>
    </source>
</evidence>
<dbReference type="InterPro" id="IPR014915">
    <property type="entry name" value="Phage_TLS_TfmB"/>
</dbReference>
<gene>
    <name evidence="1" type="ORF">F9L08_08170</name>
</gene>
<dbReference type="RefSeq" id="WP_151651486.1">
    <property type="nucleotide sequence ID" value="NZ_WBVX01000006.1"/>
</dbReference>